<dbReference type="OMA" id="EFTEMEN"/>
<dbReference type="GO" id="GO:0006325">
    <property type="term" value="P:chromatin organization"/>
    <property type="evidence" value="ECO:0007669"/>
    <property type="project" value="UniProtKB-KW"/>
</dbReference>
<keyword evidence="12 14" id="KW-0539">Nucleus</keyword>
<dbReference type="Proteomes" id="UP000016927">
    <property type="component" value="Unassembled WGS sequence"/>
</dbReference>
<evidence type="ECO:0000256" key="5">
    <source>
        <dbReference type="ARBA" id="ARBA00022679"/>
    </source>
</evidence>
<dbReference type="InterPro" id="IPR001841">
    <property type="entry name" value="Znf_RING"/>
</dbReference>
<dbReference type="InterPro" id="IPR013083">
    <property type="entry name" value="Znf_RING/FYVE/PHD"/>
</dbReference>
<feature type="domain" description="RING-type" evidence="16">
    <location>
        <begin position="294"/>
        <end position="332"/>
    </location>
</feature>
<dbReference type="GO" id="GO:0008270">
    <property type="term" value="F:zinc ion binding"/>
    <property type="evidence" value="ECO:0007669"/>
    <property type="project" value="UniProtKB-KW"/>
</dbReference>
<keyword evidence="5 14" id="KW-0808">Transferase</keyword>
<protein>
    <recommendedName>
        <fullName evidence="14">E3 ubiquitin protein ligase</fullName>
        <ecNumber evidence="14">2.3.2.27</ecNumber>
    </recommendedName>
</protein>
<keyword evidence="8 14" id="KW-0833">Ubl conjugation pathway</keyword>
<proteinExistence type="inferred from homology"/>
<evidence type="ECO:0000256" key="1">
    <source>
        <dbReference type="ARBA" id="ARBA00000900"/>
    </source>
</evidence>
<keyword evidence="11 14" id="KW-0175">Coiled coil</keyword>
<evidence type="ECO:0000259" key="16">
    <source>
        <dbReference type="PROSITE" id="PS50089"/>
    </source>
</evidence>
<dbReference type="PROSITE" id="PS00518">
    <property type="entry name" value="ZF_RING_1"/>
    <property type="match status" value="1"/>
</dbReference>
<keyword evidence="9 14" id="KW-0862">Zinc</keyword>
<evidence type="ECO:0000256" key="2">
    <source>
        <dbReference type="ARBA" id="ARBA00004123"/>
    </source>
</evidence>
<dbReference type="PANTHER" id="PTHR23163:SF0">
    <property type="entry name" value="E3 UBIQUITIN-PROTEIN LIGASE BRE1"/>
    <property type="match status" value="1"/>
</dbReference>
<dbReference type="InterPro" id="IPR018957">
    <property type="entry name" value="Znf_C3HC4_RING-type"/>
</dbReference>
<keyword evidence="18" id="KW-1185">Reference proteome</keyword>
<dbReference type="GO" id="GO:0033503">
    <property type="term" value="C:HULC complex"/>
    <property type="evidence" value="ECO:0007669"/>
    <property type="project" value="TreeGrafter"/>
</dbReference>
<evidence type="ECO:0000256" key="6">
    <source>
        <dbReference type="ARBA" id="ARBA00022723"/>
    </source>
</evidence>
<keyword evidence="10 14" id="KW-0156">Chromatin regulator</keyword>
<dbReference type="VEuPathDB" id="MicrosporidiaDB:NBO_25gi002"/>
<comment type="catalytic activity">
    <reaction evidence="1 14">
        <text>S-ubiquitinyl-[E2 ubiquitin-conjugating enzyme]-L-cysteine + [acceptor protein]-L-lysine = [E2 ubiquitin-conjugating enzyme]-L-cysteine + N(6)-ubiquitinyl-[acceptor protein]-L-lysine.</text>
        <dbReference type="EC" id="2.3.2.27"/>
    </reaction>
</comment>
<comment type="subcellular location">
    <subcellularLocation>
        <location evidence="2 14">Nucleus</location>
    </subcellularLocation>
</comment>
<dbReference type="AlphaFoldDB" id="R0MNV7"/>
<name>R0MNV7_NOSB1</name>
<evidence type="ECO:0000256" key="12">
    <source>
        <dbReference type="ARBA" id="ARBA00023242"/>
    </source>
</evidence>
<dbReference type="GO" id="GO:0005634">
    <property type="term" value="C:nucleus"/>
    <property type="evidence" value="ECO:0007669"/>
    <property type="project" value="UniProtKB-SubCell"/>
</dbReference>
<dbReference type="InterPro" id="IPR017907">
    <property type="entry name" value="Znf_RING_CS"/>
</dbReference>
<dbReference type="Pfam" id="PF00097">
    <property type="entry name" value="zf-C3HC4"/>
    <property type="match status" value="1"/>
</dbReference>
<dbReference type="EC" id="2.3.2.27" evidence="14"/>
<keyword evidence="7 13" id="KW-0863">Zinc-finger</keyword>
<evidence type="ECO:0000313" key="18">
    <source>
        <dbReference type="Proteomes" id="UP000016927"/>
    </source>
</evidence>
<dbReference type="GO" id="GO:0061630">
    <property type="term" value="F:ubiquitin protein ligase activity"/>
    <property type="evidence" value="ECO:0007669"/>
    <property type="project" value="UniProtKB-EC"/>
</dbReference>
<evidence type="ECO:0000256" key="10">
    <source>
        <dbReference type="ARBA" id="ARBA00022853"/>
    </source>
</evidence>
<sequence length="346" mass="40821">MESERDKKNLNSKLKEFMIKYEETKSKYDSCYSQLKNSLINLEEIRKFHMSRDVIKIKRMTNLNKEMKGMEYVIKDLENQIYGIQREYMNLCEYMGMLCGRNKVERDVKGRGSKVGVNSKVRDSIDLTTTPNNNNNTPTPPSDSFYENEISNLLQVCDSLTEQNNLLEGQRDDLQSQIDFLKRRNLSLEKDFEMIRLKDSFSFEYIQTYLIKINELSDSIQEICKKLENSNLERNKLTKLNIERISLIEKYKEDLRNKEIEFNILKNNYNEILEDLKNKKNEEDKKGDTPLILCNLCESKPKNVALISCMHTFCDECIESRIKFRNRRCPTCGLVFGSNDVKKIYL</sequence>
<evidence type="ECO:0000256" key="8">
    <source>
        <dbReference type="ARBA" id="ARBA00022786"/>
    </source>
</evidence>
<comment type="pathway">
    <text evidence="3 14">Protein modification; protein ubiquitination.</text>
</comment>
<evidence type="ECO:0000256" key="7">
    <source>
        <dbReference type="ARBA" id="ARBA00022771"/>
    </source>
</evidence>
<evidence type="ECO:0000256" key="3">
    <source>
        <dbReference type="ARBA" id="ARBA00004906"/>
    </source>
</evidence>
<dbReference type="SMART" id="SM00184">
    <property type="entry name" value="RING"/>
    <property type="match status" value="1"/>
</dbReference>
<dbReference type="PROSITE" id="PS50089">
    <property type="entry name" value="ZF_RING_2"/>
    <property type="match status" value="1"/>
</dbReference>
<dbReference type="HOGENOM" id="CLU_801914_0_0_1"/>
<dbReference type="OrthoDB" id="10266039at2759"/>
<comment type="similarity">
    <text evidence="4 14">Belongs to the BRE1 family.</text>
</comment>
<dbReference type="STRING" id="578461.R0MNV7"/>
<dbReference type="CDD" id="cd16499">
    <property type="entry name" value="RING-HC_Bre1-like"/>
    <property type="match status" value="1"/>
</dbReference>
<evidence type="ECO:0000256" key="11">
    <source>
        <dbReference type="ARBA" id="ARBA00023054"/>
    </source>
</evidence>
<evidence type="ECO:0000256" key="9">
    <source>
        <dbReference type="ARBA" id="ARBA00022833"/>
    </source>
</evidence>
<evidence type="ECO:0000256" key="13">
    <source>
        <dbReference type="PROSITE-ProRule" id="PRU00175"/>
    </source>
</evidence>
<dbReference type="UniPathway" id="UPA00143"/>
<feature type="coiled-coil region" evidence="15">
    <location>
        <begin position="150"/>
        <end position="286"/>
    </location>
</feature>
<evidence type="ECO:0000256" key="14">
    <source>
        <dbReference type="RuleBase" id="RU365038"/>
    </source>
</evidence>
<evidence type="ECO:0000256" key="15">
    <source>
        <dbReference type="SAM" id="Coils"/>
    </source>
</evidence>
<keyword evidence="6 14" id="KW-0479">Metal-binding</keyword>
<dbReference type="Gene3D" id="3.30.40.10">
    <property type="entry name" value="Zinc/RING finger domain, C3HC4 (zinc finger)"/>
    <property type="match status" value="1"/>
</dbReference>
<dbReference type="InterPro" id="IPR013956">
    <property type="entry name" value="E3_ubiquit_lig_Bre1"/>
</dbReference>
<dbReference type="PANTHER" id="PTHR23163">
    <property type="entry name" value="RING FINGER PROTEIN-RELATED"/>
    <property type="match status" value="1"/>
</dbReference>
<reference evidence="17 18" key="1">
    <citation type="journal article" date="2013" name="BMC Genomics">
        <title>Comparative genomics of parasitic silkworm microsporidia reveal an association between genome expansion and host adaptation.</title>
        <authorList>
            <person name="Pan G."/>
            <person name="Xu J."/>
            <person name="Li T."/>
            <person name="Xia Q."/>
            <person name="Liu S.L."/>
            <person name="Zhang G."/>
            <person name="Li S."/>
            <person name="Li C."/>
            <person name="Liu H."/>
            <person name="Yang L."/>
            <person name="Liu T."/>
            <person name="Zhang X."/>
            <person name="Wu Z."/>
            <person name="Fan W."/>
            <person name="Dang X."/>
            <person name="Xiang H."/>
            <person name="Tao M."/>
            <person name="Li Y."/>
            <person name="Hu J."/>
            <person name="Li Z."/>
            <person name="Lin L."/>
            <person name="Luo J."/>
            <person name="Geng L."/>
            <person name="Wang L."/>
            <person name="Long M."/>
            <person name="Wan Y."/>
            <person name="He N."/>
            <person name="Zhang Z."/>
            <person name="Lu C."/>
            <person name="Keeling P.J."/>
            <person name="Wang J."/>
            <person name="Xiang Z."/>
            <person name="Zhou Z."/>
        </authorList>
    </citation>
    <scope>NUCLEOTIDE SEQUENCE [LARGE SCALE GENOMIC DNA]</scope>
    <source>
        <strain evidence="18">CQ1 / CVCC 102059</strain>
    </source>
</reference>
<evidence type="ECO:0000256" key="4">
    <source>
        <dbReference type="ARBA" id="ARBA00005555"/>
    </source>
</evidence>
<gene>
    <name evidence="17" type="ORF">NBO_25gi002</name>
</gene>
<dbReference type="SUPFAM" id="SSF57850">
    <property type="entry name" value="RING/U-box"/>
    <property type="match status" value="1"/>
</dbReference>
<dbReference type="EMBL" id="KB908933">
    <property type="protein sequence ID" value="EOB14553.1"/>
    <property type="molecule type" value="Genomic_DNA"/>
</dbReference>
<evidence type="ECO:0000313" key="17">
    <source>
        <dbReference type="EMBL" id="EOB14553.1"/>
    </source>
</evidence>
<dbReference type="GO" id="GO:0016567">
    <property type="term" value="P:protein ubiquitination"/>
    <property type="evidence" value="ECO:0007669"/>
    <property type="project" value="UniProtKB-UniRule"/>
</dbReference>
<organism evidence="17 18">
    <name type="scientific">Nosema bombycis (strain CQ1 / CVCC 102059)</name>
    <name type="common">Microsporidian parasite</name>
    <name type="synonym">Pebrine of silkworm</name>
    <dbReference type="NCBI Taxonomy" id="578461"/>
    <lineage>
        <taxon>Eukaryota</taxon>
        <taxon>Fungi</taxon>
        <taxon>Fungi incertae sedis</taxon>
        <taxon>Microsporidia</taxon>
        <taxon>Nosematidae</taxon>
        <taxon>Nosema</taxon>
    </lineage>
</organism>
<accession>R0MNV7</accession>